<feature type="repeat" description="TPR" evidence="1">
    <location>
        <begin position="217"/>
        <end position="250"/>
    </location>
</feature>
<dbReference type="Pfam" id="PF13181">
    <property type="entry name" value="TPR_8"/>
    <property type="match status" value="1"/>
</dbReference>
<evidence type="ECO:0000313" key="4">
    <source>
        <dbReference type="Proteomes" id="UP001143545"/>
    </source>
</evidence>
<accession>A0A9W6EUH5</accession>
<gene>
    <name evidence="3" type="ORF">NBRC110019_16490</name>
</gene>
<dbReference type="Pfam" id="PF12895">
    <property type="entry name" value="ANAPC3"/>
    <property type="match status" value="1"/>
</dbReference>
<dbReference type="InterPro" id="IPR011990">
    <property type="entry name" value="TPR-like_helical_dom_sf"/>
</dbReference>
<dbReference type="RefSeq" id="WP_281753999.1">
    <property type="nucleotide sequence ID" value="NZ_BRVP01000010.1"/>
</dbReference>
<dbReference type="Pfam" id="PF00515">
    <property type="entry name" value="TPR_1"/>
    <property type="match status" value="1"/>
</dbReference>
<evidence type="ECO:0000256" key="1">
    <source>
        <dbReference type="PROSITE-ProRule" id="PRU00339"/>
    </source>
</evidence>
<dbReference type="SUPFAM" id="SSF48452">
    <property type="entry name" value="TPR-like"/>
    <property type="match status" value="1"/>
</dbReference>
<feature type="chain" id="PRO_5040777645" description="Tetratricopeptide repeat protein" evidence="2">
    <location>
        <begin position="20"/>
        <end position="377"/>
    </location>
</feature>
<dbReference type="PANTHER" id="PTHR12558">
    <property type="entry name" value="CELL DIVISION CYCLE 16,23,27"/>
    <property type="match status" value="1"/>
</dbReference>
<proteinExistence type="predicted"/>
<sequence length="377" mass="44419">MKKYIFTIIALLSIYIVSAQKTKADKFYQLGNYTRAIKAYSADTTKAYNQKMIAKSYHNLENYDMAIAHYKKAIVIDSTIQLQKFELAKIYFQVKQFETSANLYNKLIEQDSINPTFYFNLGLVYDHMGKKPLAYANYEKAYEVDSNYLKASYKLATAALLNHRYEHCKELIEKGLAINPNNLDFINLYAVYNYDLSHYEEAIKYFKILINNKQTSATIYRRLGICYYNSNMYIEASKAFEQQKIREPRNPEVYNYLGLCYNKIGDYEKALENLNKAVILKTLTFEEEYEALAFCYQQMKDYKQALKYYELTLKENPKKYILHYKIAITADKCYTDPKKVLPYYEKADHHFAGNNMFKRMITKRLKELNAEIVANTP</sequence>
<feature type="signal peptide" evidence="2">
    <location>
        <begin position="1"/>
        <end position="19"/>
    </location>
</feature>
<dbReference type="Gene3D" id="1.25.40.10">
    <property type="entry name" value="Tetratricopeptide repeat domain"/>
    <property type="match status" value="4"/>
</dbReference>
<dbReference type="PROSITE" id="PS50293">
    <property type="entry name" value="TPR_REGION"/>
    <property type="match status" value="1"/>
</dbReference>
<dbReference type="Pfam" id="PF13414">
    <property type="entry name" value="TPR_11"/>
    <property type="match status" value="1"/>
</dbReference>
<dbReference type="EMBL" id="BRVP01000010">
    <property type="protein sequence ID" value="GLB52609.1"/>
    <property type="molecule type" value="Genomic_DNA"/>
</dbReference>
<feature type="repeat" description="TPR" evidence="1">
    <location>
        <begin position="251"/>
        <end position="284"/>
    </location>
</feature>
<protein>
    <recommendedName>
        <fullName evidence="5">Tetratricopeptide repeat protein</fullName>
    </recommendedName>
</protein>
<keyword evidence="2" id="KW-0732">Signal</keyword>
<evidence type="ECO:0008006" key="5">
    <source>
        <dbReference type="Google" id="ProtNLM"/>
    </source>
</evidence>
<dbReference type="SMART" id="SM00028">
    <property type="entry name" value="TPR"/>
    <property type="match status" value="8"/>
</dbReference>
<evidence type="ECO:0000313" key="3">
    <source>
        <dbReference type="EMBL" id="GLB52609.1"/>
    </source>
</evidence>
<reference evidence="3" key="1">
    <citation type="submission" date="2022-07" db="EMBL/GenBank/DDBJ databases">
        <title>Taxonomy of Novel Oxalotrophic and Methylotrophic Bacteria.</title>
        <authorList>
            <person name="Sahin N."/>
            <person name="Tani A."/>
        </authorList>
    </citation>
    <scope>NUCLEOTIDE SEQUENCE</scope>
    <source>
        <strain evidence="3">AM327</strain>
    </source>
</reference>
<keyword evidence="4" id="KW-1185">Reference proteome</keyword>
<keyword evidence="1" id="KW-0802">TPR repeat</keyword>
<dbReference type="PANTHER" id="PTHR12558:SF13">
    <property type="entry name" value="CELL DIVISION CYCLE PROTEIN 27 HOMOLOG"/>
    <property type="match status" value="1"/>
</dbReference>
<dbReference type="Proteomes" id="UP001143545">
    <property type="component" value="Unassembled WGS sequence"/>
</dbReference>
<name>A0A9W6EUH5_9FLAO</name>
<dbReference type="PROSITE" id="PS50005">
    <property type="entry name" value="TPR"/>
    <property type="match status" value="4"/>
</dbReference>
<dbReference type="InterPro" id="IPR019734">
    <property type="entry name" value="TPR_rpt"/>
</dbReference>
<organism evidence="3 4">
    <name type="scientific">Neptunitalea chrysea</name>
    <dbReference type="NCBI Taxonomy" id="1647581"/>
    <lineage>
        <taxon>Bacteria</taxon>
        <taxon>Pseudomonadati</taxon>
        <taxon>Bacteroidota</taxon>
        <taxon>Flavobacteriia</taxon>
        <taxon>Flavobacteriales</taxon>
        <taxon>Flavobacteriaceae</taxon>
        <taxon>Neptunitalea</taxon>
    </lineage>
</organism>
<evidence type="ECO:0000256" key="2">
    <source>
        <dbReference type="SAM" id="SignalP"/>
    </source>
</evidence>
<comment type="caution">
    <text evidence="3">The sequence shown here is derived from an EMBL/GenBank/DDBJ whole genome shotgun (WGS) entry which is preliminary data.</text>
</comment>
<feature type="repeat" description="TPR" evidence="1">
    <location>
        <begin position="115"/>
        <end position="148"/>
    </location>
</feature>
<dbReference type="Pfam" id="PF13174">
    <property type="entry name" value="TPR_6"/>
    <property type="match status" value="1"/>
</dbReference>
<dbReference type="AlphaFoldDB" id="A0A9W6EUH5"/>
<feature type="repeat" description="TPR" evidence="1">
    <location>
        <begin position="286"/>
        <end position="319"/>
    </location>
</feature>